<dbReference type="GeneID" id="42981475"/>
<evidence type="ECO:0000313" key="4">
    <source>
        <dbReference type="EMBL" id="ANK62067.1"/>
    </source>
</evidence>
<dbReference type="OrthoDB" id="9801945at2"/>
<keyword evidence="1" id="KW-0547">Nucleotide-binding</keyword>
<dbReference type="PANTHER" id="PTHR33359">
    <property type="entry name" value="MOLYBDOPTERIN SYNTHASE SULFUR CARRIER SUBUNIT"/>
    <property type="match status" value="1"/>
</dbReference>
<dbReference type="PANTHER" id="PTHR33359:SF1">
    <property type="entry name" value="MOLYBDOPTERIN SYNTHASE SULFUR CARRIER SUBUNIT"/>
    <property type="match status" value="1"/>
</dbReference>
<dbReference type="InterPro" id="IPR016155">
    <property type="entry name" value="Mopterin_synth/thiamin_S_b"/>
</dbReference>
<comment type="similarity">
    <text evidence="2">Belongs to the MoaD family.</text>
</comment>
<accession>A0A192H1E7</accession>
<evidence type="ECO:0000256" key="1">
    <source>
        <dbReference type="ARBA" id="ARBA00022741"/>
    </source>
</evidence>
<dbReference type="Proteomes" id="UP000078582">
    <property type="component" value="Chromosome"/>
</dbReference>
<dbReference type="STRING" id="375175.AYR53_04365"/>
<dbReference type="GO" id="GO:1990133">
    <property type="term" value="C:molybdopterin adenylyltransferase complex"/>
    <property type="evidence" value="ECO:0007669"/>
    <property type="project" value="TreeGrafter"/>
</dbReference>
<dbReference type="Gene3D" id="3.10.20.30">
    <property type="match status" value="1"/>
</dbReference>
<sequence>MEVKLFAMLAEQLGAQVHLKVSEPITADKIKQAMVAQFPQTMGVIKDSMVAVNQTFVTTEQFAAQQVNEIALIPPVSGG</sequence>
<dbReference type="Pfam" id="PF02597">
    <property type="entry name" value="ThiS"/>
    <property type="match status" value="1"/>
</dbReference>
<dbReference type="KEGG" id="lbt:AYR52_09325"/>
<dbReference type="SUPFAM" id="SSF54285">
    <property type="entry name" value="MoaD/ThiS"/>
    <property type="match status" value="1"/>
</dbReference>
<dbReference type="InterPro" id="IPR003749">
    <property type="entry name" value="ThiS/MoaD-like"/>
</dbReference>
<dbReference type="GO" id="GO:0006777">
    <property type="term" value="P:Mo-molybdopterin cofactor biosynthetic process"/>
    <property type="evidence" value="ECO:0007669"/>
    <property type="project" value="InterPro"/>
</dbReference>
<dbReference type="EMBL" id="CP014873">
    <property type="protein sequence ID" value="ANK62067.1"/>
    <property type="molecule type" value="Genomic_DNA"/>
</dbReference>
<dbReference type="CDD" id="cd00754">
    <property type="entry name" value="Ubl_MoaD"/>
    <property type="match status" value="1"/>
</dbReference>
<dbReference type="InterPro" id="IPR044672">
    <property type="entry name" value="MOCS2A"/>
</dbReference>
<dbReference type="InterPro" id="IPR012675">
    <property type="entry name" value="Beta-grasp_dom_sf"/>
</dbReference>
<organism evidence="4 5">
    <name type="scientific">Loigolactobacillus backii</name>
    <dbReference type="NCBI Taxonomy" id="375175"/>
    <lineage>
        <taxon>Bacteria</taxon>
        <taxon>Bacillati</taxon>
        <taxon>Bacillota</taxon>
        <taxon>Bacilli</taxon>
        <taxon>Lactobacillales</taxon>
        <taxon>Lactobacillaceae</taxon>
        <taxon>Loigolactobacillus</taxon>
    </lineage>
</organism>
<evidence type="ECO:0000256" key="3">
    <source>
        <dbReference type="ARBA" id="ARBA00024247"/>
    </source>
</evidence>
<evidence type="ECO:0000313" key="5">
    <source>
        <dbReference type="Proteomes" id="UP000078582"/>
    </source>
</evidence>
<reference evidence="4 5" key="1">
    <citation type="submission" date="2016-03" db="EMBL/GenBank/DDBJ databases">
        <title>Pediococcus and Lactobacillus from brewery environment - whole genome sequencing and assembly.</title>
        <authorList>
            <person name="Behr J."/>
            <person name="Geissler A.J."/>
            <person name="Vogel R.F."/>
        </authorList>
    </citation>
    <scope>NUCLEOTIDE SEQUENCE [LARGE SCALE GENOMIC DNA]</scope>
    <source>
        <strain evidence="4 5">TMW 1.1989</strain>
    </source>
</reference>
<dbReference type="RefSeq" id="WP_068225756.1">
    <property type="nucleotide sequence ID" value="NZ_CP014623.1"/>
</dbReference>
<gene>
    <name evidence="4" type="ORF">AYR53_04365</name>
</gene>
<dbReference type="GO" id="GO:0000166">
    <property type="term" value="F:nucleotide binding"/>
    <property type="evidence" value="ECO:0007669"/>
    <property type="project" value="UniProtKB-KW"/>
</dbReference>
<proteinExistence type="inferred from homology"/>
<keyword evidence="5" id="KW-1185">Reference proteome</keyword>
<name>A0A192H1E7_9LACO</name>
<protein>
    <recommendedName>
        <fullName evidence="3">Molybdopterin synthase sulfur carrier subunit</fullName>
    </recommendedName>
</protein>
<dbReference type="AlphaFoldDB" id="A0A192H1E7"/>
<evidence type="ECO:0000256" key="2">
    <source>
        <dbReference type="ARBA" id="ARBA00024200"/>
    </source>
</evidence>